<organism evidence="1 2">
    <name type="scientific">Paenibacillus amylolyticus</name>
    <dbReference type="NCBI Taxonomy" id="1451"/>
    <lineage>
        <taxon>Bacteria</taxon>
        <taxon>Bacillati</taxon>
        <taxon>Bacillota</taxon>
        <taxon>Bacilli</taxon>
        <taxon>Bacillales</taxon>
        <taxon>Paenibacillaceae</taxon>
        <taxon>Paenibacillus</taxon>
    </lineage>
</organism>
<evidence type="ECO:0000313" key="1">
    <source>
        <dbReference type="EMBL" id="MDR6723020.1"/>
    </source>
</evidence>
<sequence>MVGLASLSGCSPTFSADDKRSLFNGMILIECDSAEL</sequence>
<evidence type="ECO:0000313" key="2">
    <source>
        <dbReference type="Proteomes" id="UP001254832"/>
    </source>
</evidence>
<dbReference type="EMBL" id="JAVDTR010000003">
    <property type="protein sequence ID" value="MDR6723020.1"/>
    <property type="molecule type" value="Genomic_DNA"/>
</dbReference>
<accession>A0AAP5LMU7</accession>
<reference evidence="1" key="1">
    <citation type="submission" date="2023-07" db="EMBL/GenBank/DDBJ databases">
        <title>Sorghum-associated microbial communities from plants grown in Nebraska, USA.</title>
        <authorList>
            <person name="Schachtman D."/>
        </authorList>
    </citation>
    <scope>NUCLEOTIDE SEQUENCE</scope>
    <source>
        <strain evidence="1">BE80</strain>
    </source>
</reference>
<gene>
    <name evidence="1" type="ORF">J2W91_001472</name>
</gene>
<name>A0AAP5LMU7_PAEAM</name>
<proteinExistence type="predicted"/>
<dbReference type="AlphaFoldDB" id="A0AAP5LMU7"/>
<comment type="caution">
    <text evidence="1">The sequence shown here is derived from an EMBL/GenBank/DDBJ whole genome shotgun (WGS) entry which is preliminary data.</text>
</comment>
<protein>
    <submittedName>
        <fullName evidence="1">Uncharacterized protein</fullName>
    </submittedName>
</protein>
<dbReference type="Proteomes" id="UP001254832">
    <property type="component" value="Unassembled WGS sequence"/>
</dbReference>